<organism evidence="1 2">
    <name type="scientific">Podospora bellae-mahoneyi</name>
    <dbReference type="NCBI Taxonomy" id="2093777"/>
    <lineage>
        <taxon>Eukaryota</taxon>
        <taxon>Fungi</taxon>
        <taxon>Dikarya</taxon>
        <taxon>Ascomycota</taxon>
        <taxon>Pezizomycotina</taxon>
        <taxon>Sordariomycetes</taxon>
        <taxon>Sordariomycetidae</taxon>
        <taxon>Sordariales</taxon>
        <taxon>Podosporaceae</taxon>
        <taxon>Podospora</taxon>
    </lineage>
</organism>
<gene>
    <name evidence="1" type="ORF">QC761_706310</name>
</gene>
<reference evidence="1 2" key="1">
    <citation type="journal article" date="2023" name="bioRxiv">
        <title>High-quality genome assemblies of four members of thePodospora anserinaspecies complex.</title>
        <authorList>
            <person name="Ament-Velasquez S.L."/>
            <person name="Vogan A.A."/>
            <person name="Wallerman O."/>
            <person name="Hartmann F."/>
            <person name="Gautier V."/>
            <person name="Silar P."/>
            <person name="Giraud T."/>
            <person name="Johannesson H."/>
        </authorList>
    </citation>
    <scope>NUCLEOTIDE SEQUENCE [LARGE SCALE GENOMIC DNA]</scope>
    <source>
        <strain evidence="1 2">CBS 112042</strain>
    </source>
</reference>
<evidence type="ECO:0000313" key="1">
    <source>
        <dbReference type="EMBL" id="KAK4639219.1"/>
    </source>
</evidence>
<dbReference type="GeneID" id="87901667"/>
<accession>A0ABR0F7W1</accession>
<name>A0ABR0F7W1_9PEZI</name>
<protein>
    <submittedName>
        <fullName evidence="1">Uncharacterized protein</fullName>
    </submittedName>
</protein>
<keyword evidence="2" id="KW-1185">Reference proteome</keyword>
<comment type="caution">
    <text evidence="1">The sequence shown here is derived from an EMBL/GenBank/DDBJ whole genome shotgun (WGS) entry which is preliminary data.</text>
</comment>
<dbReference type="EMBL" id="JAFFGZ010000009">
    <property type="protein sequence ID" value="KAK4639219.1"/>
    <property type="molecule type" value="Genomic_DNA"/>
</dbReference>
<sequence>MAAFGSFSGYEDIIDNVPDVGQFDPVPSHGSTPTPGNLPTVTRAGVDFLGLGKLFEKLFGGTTPVNPDDPTPPARHPVQVRDIFKMSQVNTGFNFSTHPCIKMTVAYLQKTLDFRWKNGNMRTLVFPDYKPDLAPSELTADGLDKDKFAAGAAALLIKAFYNNVRDRQGTIDIDKANTAVSEFNNHINNQATALMIQFYRTFFGITEPSEDLASRYRKLLVSAAYRNLKQGQAGQGTWRDADLEMFCHFAKLAACGASDNTIRDVYNELITTAPQLSGSTFGSIHPDTWRQYRGWLSSGFLDWGDLGATHLDDYDLLVIPGMGRFPISRTISYYLVDEFAKNKGYYKPPQSSSCFSSNVEVVMAGPVGEKLKKICNVEPGDVVLSPDATDSGGPPGTRRVAFVSAPRRGMRPLYSLHDYPGLQFTATHPILLPSASTGEMSLQFVDKDRASSLNPTWQSLSKENIIPDLLQVHQADSEDEVVYDLVFEPTATSESQPNSNNLPLATYVVEADNGRRLTVASEAPALEWFGPELMFISSAIRQILEGSSDIDAVVELLGTNRVYTRLVLGEAAEKITLSDNIRGGHCDVSTAGAWLLEACAKSQAVQDLVERMIQYLGRTLSHEVRTGWARCLPVGKEFSASINSGEESQEALFINVVRLLDNDKACLSRPPVIGPRHQLKIWRNDVLVFDDLVSGEVQGQSTLQLYYPVHIGEEGYLSGDCQTITIQLEDGTSGSVWRGGGPVRKGLHTIIGLGSLSSGTCGSAQHAVAEVELRSGVNIIAAPARGKGQAGGGGPKLMNLASLSHKTAWEESTMGAYAGSLGARFGDAIAELTRFHCGENGKTG</sequence>
<proteinExistence type="predicted"/>
<dbReference type="RefSeq" id="XP_062728195.1">
    <property type="nucleotide sequence ID" value="XM_062882185.1"/>
</dbReference>
<evidence type="ECO:0000313" key="2">
    <source>
        <dbReference type="Proteomes" id="UP001322138"/>
    </source>
</evidence>
<dbReference type="Proteomes" id="UP001322138">
    <property type="component" value="Unassembled WGS sequence"/>
</dbReference>